<evidence type="ECO:0000256" key="1">
    <source>
        <dbReference type="ARBA" id="ARBA00023157"/>
    </source>
</evidence>
<dbReference type="PROSITE" id="PS00135">
    <property type="entry name" value="TRYPSIN_SER"/>
    <property type="match status" value="1"/>
</dbReference>
<dbReference type="InterPro" id="IPR001254">
    <property type="entry name" value="Trypsin_dom"/>
</dbReference>
<evidence type="ECO:0000313" key="4">
    <source>
        <dbReference type="EMBL" id="AAT27470.1"/>
    </source>
</evidence>
<dbReference type="Pfam" id="PF00089">
    <property type="entry name" value="Trypsin"/>
    <property type="match status" value="1"/>
</dbReference>
<dbReference type="SMART" id="SM00020">
    <property type="entry name" value="Tryp_SPc"/>
    <property type="match status" value="1"/>
</dbReference>
<feature type="domain" description="Peptidase S1" evidence="3">
    <location>
        <begin position="24"/>
        <end position="270"/>
    </location>
</feature>
<protein>
    <submittedName>
        <fullName evidence="4">Chymotrypsin-like serine protease</fullName>
    </submittedName>
</protein>
<dbReference type="GO" id="GO:0004252">
    <property type="term" value="F:serine-type endopeptidase activity"/>
    <property type="evidence" value="ECO:0007669"/>
    <property type="project" value="InterPro"/>
</dbReference>
<reference evidence="5" key="1">
    <citation type="submission" date="2005-03" db="EMBL/GenBank/DDBJ databases">
        <title>Molecular cloning and characterization of a chymotrypsin-like serine protease in a pest parasite nematode homologous to insect counterparts during feeding.</title>
        <authorList>
            <person name="Lucena M.A."/>
            <person name="Montiel M."/>
            <person name="Toubarro D."/>
            <person name="Simoes N."/>
        </authorList>
    </citation>
    <scope>NUCLEOTIDE SEQUENCE</scope>
    <source>
        <strain evidence="5">Breton</strain>
    </source>
</reference>
<proteinExistence type="evidence at transcript level"/>
<feature type="signal peptide" evidence="2">
    <location>
        <begin position="1"/>
        <end position="15"/>
    </location>
</feature>
<dbReference type="InterPro" id="IPR001314">
    <property type="entry name" value="Peptidase_S1A"/>
</dbReference>
<evidence type="ECO:0000256" key="2">
    <source>
        <dbReference type="SAM" id="SignalP"/>
    </source>
</evidence>
<gene>
    <name evidence="5" type="primary">scsp-I</name>
</gene>
<dbReference type="SMR" id="Q6J501"/>
<dbReference type="EMBL" id="AY968052">
    <property type="protein sequence ID" value="AAX78433.1"/>
    <property type="molecule type" value="Genomic_DNA"/>
</dbReference>
<dbReference type="Gene3D" id="2.40.10.10">
    <property type="entry name" value="Trypsin-like serine proteases"/>
    <property type="match status" value="1"/>
</dbReference>
<dbReference type="PANTHER" id="PTHR24252">
    <property type="entry name" value="ACROSIN-RELATED"/>
    <property type="match status" value="1"/>
</dbReference>
<dbReference type="AlphaFoldDB" id="Q6J501"/>
<dbReference type="CDD" id="cd00190">
    <property type="entry name" value="Tryp_SPc"/>
    <property type="match status" value="1"/>
</dbReference>
<reference evidence="4" key="3">
    <citation type="journal article" date="2010" name="J. Biol. Chem.">
        <title>Serine protease-mediated host invasion by the parasitic nematode Steinernema carpocapsae.</title>
        <authorList>
            <person name="Toubarro D."/>
            <person name="Lucena-Robles M."/>
            <person name="Nascimento G."/>
            <person name="Santos R."/>
            <person name="Montiel R."/>
            <person name="Verissimo P."/>
            <person name="Pires E."/>
            <person name="Faro C."/>
            <person name="Coelho A.V."/>
            <person name="Simoes N."/>
        </authorList>
    </citation>
    <scope>NUCLEOTIDE SEQUENCE</scope>
    <source>
        <strain evidence="4">Breton</strain>
    </source>
</reference>
<keyword evidence="4" id="KW-0645">Protease</keyword>
<keyword evidence="1" id="KW-1015">Disulfide bond</keyword>
<dbReference type="PANTHER" id="PTHR24252:SF7">
    <property type="entry name" value="HYALIN"/>
    <property type="match status" value="1"/>
</dbReference>
<dbReference type="InterPro" id="IPR033116">
    <property type="entry name" value="TRYPSIN_SER"/>
</dbReference>
<dbReference type="InterPro" id="IPR043504">
    <property type="entry name" value="Peptidase_S1_PA_chymotrypsin"/>
</dbReference>
<evidence type="ECO:0000313" key="5">
    <source>
        <dbReference type="EMBL" id="AAX78433.1"/>
    </source>
</evidence>
<dbReference type="EMBL" id="AY600457">
    <property type="protein sequence ID" value="AAT27470.1"/>
    <property type="molecule type" value="mRNA"/>
</dbReference>
<keyword evidence="2" id="KW-0732">Signal</keyword>
<dbReference type="PROSITE" id="PS50240">
    <property type="entry name" value="TRYPSIN_DOM"/>
    <property type="match status" value="1"/>
</dbReference>
<dbReference type="PRINTS" id="PR00722">
    <property type="entry name" value="CHYMOTRYPSIN"/>
</dbReference>
<evidence type="ECO:0000259" key="3">
    <source>
        <dbReference type="PROSITE" id="PS50240"/>
    </source>
</evidence>
<accession>Q6J501</accession>
<reference evidence="4" key="2">
    <citation type="submission" date="2007-08" db="EMBL/GenBank/DDBJ databases">
        <title>Molecular cloning and characterization of a chymotrypsin-like serine protease in a pest parasite nematode homologous to insect counterparts during feeding.</title>
        <authorList>
            <person name="Lucena M.A."/>
            <person name="Montiel R."/>
            <person name="Toubarro D."/>
            <person name="Simoes N."/>
        </authorList>
    </citation>
    <scope>NUCLEOTIDE SEQUENCE</scope>
    <source>
        <strain evidence="4">Breton</strain>
    </source>
</reference>
<name>Q6J501_STECR</name>
<dbReference type="GO" id="GO:0006508">
    <property type="term" value="P:proteolysis"/>
    <property type="evidence" value="ECO:0007669"/>
    <property type="project" value="UniProtKB-KW"/>
</dbReference>
<dbReference type="InterPro" id="IPR009003">
    <property type="entry name" value="Peptidase_S1_PA"/>
</dbReference>
<keyword evidence="4" id="KW-0378">Hydrolase</keyword>
<feature type="chain" id="PRO_5011947940" evidence="2">
    <location>
        <begin position="16"/>
        <end position="276"/>
    </location>
</feature>
<sequence length="276" mass="29760">MGLLLLAFFLPLLLASPAPPNELVLGGTEVPVGKYPFFVRLEMVMNNGKKMLCGGSLLTDRHVLTVSHCVVGHKLGESKAYIGITKIGDKKAKWVQERTIAKISKTLHNPQGRHYDDINNVAVIELSSPVDFTATAQPAKILRDDSRVVVKHGQVIFMGFGSTAFHDNKPNAFSDNLLETGVVVAKFDYCQRTLPKIATDNDKIVCTVGPHGTHGAGAGESGGPLVAQDGKGVVQVGMLIGATNSDEKLRWPDVYLRTSYFCDFFAQATGNAFSCS</sequence>
<organism evidence="4">
    <name type="scientific">Steinernema carpocapsae</name>
    <name type="common">Entomopathogenic nematode</name>
    <dbReference type="NCBI Taxonomy" id="34508"/>
    <lineage>
        <taxon>Eukaryota</taxon>
        <taxon>Metazoa</taxon>
        <taxon>Ecdysozoa</taxon>
        <taxon>Nematoda</taxon>
        <taxon>Chromadorea</taxon>
        <taxon>Rhabditida</taxon>
        <taxon>Tylenchina</taxon>
        <taxon>Panagrolaimomorpha</taxon>
        <taxon>Strongyloidoidea</taxon>
        <taxon>Steinernematidae</taxon>
        <taxon>Steinernema</taxon>
    </lineage>
</organism>
<dbReference type="SUPFAM" id="SSF50494">
    <property type="entry name" value="Trypsin-like serine proteases"/>
    <property type="match status" value="1"/>
</dbReference>